<reference evidence="4" key="1">
    <citation type="submission" date="2017-02" db="UniProtKB">
        <authorList>
            <consortium name="WormBaseParasite"/>
        </authorList>
    </citation>
    <scope>IDENTIFICATION</scope>
</reference>
<reference evidence="2 3" key="2">
    <citation type="submission" date="2018-11" db="EMBL/GenBank/DDBJ databases">
        <authorList>
            <consortium name="Pathogen Informatics"/>
        </authorList>
    </citation>
    <scope>NUCLEOTIDE SEQUENCE [LARGE SCALE GENOMIC DNA]</scope>
</reference>
<sequence>MTLNVDMGGEYPFKPPSFRFAHNLHHPNVDKGGDICIPIVSFDNWKPATTLSNIVTSLLQVLAEPDLSRPIRFDIAEQFMKDPAAYQKSVEQCMAHLPK</sequence>
<evidence type="ECO:0000313" key="3">
    <source>
        <dbReference type="Proteomes" id="UP000271162"/>
    </source>
</evidence>
<dbReference type="PROSITE" id="PS50127">
    <property type="entry name" value="UBC_2"/>
    <property type="match status" value="1"/>
</dbReference>
<dbReference type="Pfam" id="PF00179">
    <property type="entry name" value="UQ_con"/>
    <property type="match status" value="1"/>
</dbReference>
<proteinExistence type="predicted"/>
<dbReference type="InterPro" id="IPR016135">
    <property type="entry name" value="UBQ-conjugating_enzyme/RWD"/>
</dbReference>
<dbReference type="InterPro" id="IPR050113">
    <property type="entry name" value="Ub_conjugating_enzyme"/>
</dbReference>
<dbReference type="OMA" id="KICHPKV"/>
<name>A0A0N4YLB1_NIPBR</name>
<evidence type="ECO:0000313" key="2">
    <source>
        <dbReference type="EMBL" id="VDL81604.1"/>
    </source>
</evidence>
<keyword evidence="3" id="KW-1185">Reference proteome</keyword>
<organism evidence="4">
    <name type="scientific">Nippostrongylus brasiliensis</name>
    <name type="common">Rat hookworm</name>
    <dbReference type="NCBI Taxonomy" id="27835"/>
    <lineage>
        <taxon>Eukaryota</taxon>
        <taxon>Metazoa</taxon>
        <taxon>Ecdysozoa</taxon>
        <taxon>Nematoda</taxon>
        <taxon>Chromadorea</taxon>
        <taxon>Rhabditida</taxon>
        <taxon>Rhabditina</taxon>
        <taxon>Rhabditomorpha</taxon>
        <taxon>Strongyloidea</taxon>
        <taxon>Heligmosomidae</taxon>
        <taxon>Nippostrongylus</taxon>
    </lineage>
</organism>
<dbReference type="SMART" id="SM00212">
    <property type="entry name" value="UBCc"/>
    <property type="match status" value="1"/>
</dbReference>
<dbReference type="EMBL" id="UYSL01023036">
    <property type="protein sequence ID" value="VDL81604.1"/>
    <property type="molecule type" value="Genomic_DNA"/>
</dbReference>
<dbReference type="GO" id="GO:0032446">
    <property type="term" value="P:protein modification by small protein conjugation"/>
    <property type="evidence" value="ECO:0007669"/>
    <property type="project" value="UniProtKB-ARBA"/>
</dbReference>
<evidence type="ECO:0000313" key="4">
    <source>
        <dbReference type="WBParaSite" id="NBR_0001788301-mRNA-1"/>
    </source>
</evidence>
<dbReference type="Gene3D" id="3.10.110.10">
    <property type="entry name" value="Ubiquitin Conjugating Enzyme"/>
    <property type="match status" value="1"/>
</dbReference>
<feature type="domain" description="UBC core" evidence="1">
    <location>
        <begin position="1"/>
        <end position="99"/>
    </location>
</feature>
<dbReference type="InterPro" id="IPR000608">
    <property type="entry name" value="UBC"/>
</dbReference>
<protein>
    <submittedName>
        <fullName evidence="4">Ubiquitin/ISG15-conjugating enzyme E2 L6 (inferred by orthology to a human protein)</fullName>
    </submittedName>
</protein>
<gene>
    <name evidence="2" type="ORF">NBR_LOCUS17884</name>
</gene>
<dbReference type="SUPFAM" id="SSF54495">
    <property type="entry name" value="UBC-like"/>
    <property type="match status" value="1"/>
</dbReference>
<evidence type="ECO:0000259" key="1">
    <source>
        <dbReference type="PROSITE" id="PS50127"/>
    </source>
</evidence>
<dbReference type="STRING" id="27835.A0A0N4YLB1"/>
<dbReference type="AlphaFoldDB" id="A0A0N4YLB1"/>
<dbReference type="WBParaSite" id="NBR_0001788301-mRNA-1">
    <property type="protein sequence ID" value="NBR_0001788301-mRNA-1"/>
    <property type="gene ID" value="NBR_0001788301"/>
</dbReference>
<dbReference type="Proteomes" id="UP000271162">
    <property type="component" value="Unassembled WGS sequence"/>
</dbReference>
<accession>A0A0N4YLB1</accession>
<dbReference type="PANTHER" id="PTHR24067">
    <property type="entry name" value="UBIQUITIN-CONJUGATING ENZYME E2"/>
    <property type="match status" value="1"/>
</dbReference>